<sequence length="60" mass="6269">MQSQATIAGTTRATLLSKGIQLASALFLGIVVLYGSGFVQSSEVHNAAHDMRHAAGFPCH</sequence>
<feature type="transmembrane region" description="Helical" evidence="1">
    <location>
        <begin position="20"/>
        <end position="39"/>
    </location>
</feature>
<proteinExistence type="predicted"/>
<keyword evidence="1" id="KW-0812">Transmembrane</keyword>
<dbReference type="Pfam" id="PF09489">
    <property type="entry name" value="CbtB"/>
    <property type="match status" value="1"/>
</dbReference>
<dbReference type="KEGG" id="sva:SVA_2679"/>
<organism evidence="2 3">
    <name type="scientific">Sulfurifustis variabilis</name>
    <dbReference type="NCBI Taxonomy" id="1675686"/>
    <lineage>
        <taxon>Bacteria</taxon>
        <taxon>Pseudomonadati</taxon>
        <taxon>Pseudomonadota</taxon>
        <taxon>Gammaproteobacteria</taxon>
        <taxon>Acidiferrobacterales</taxon>
        <taxon>Acidiferrobacteraceae</taxon>
        <taxon>Sulfurifustis</taxon>
    </lineage>
</organism>
<keyword evidence="3" id="KW-1185">Reference proteome</keyword>
<name>A0A1B4VEV1_9GAMM</name>
<accession>A0A1B4VEV1</accession>
<dbReference type="RefSeq" id="WP_096462950.1">
    <property type="nucleotide sequence ID" value="NZ_AP014936.1"/>
</dbReference>
<evidence type="ECO:0000313" key="3">
    <source>
        <dbReference type="Proteomes" id="UP000218899"/>
    </source>
</evidence>
<dbReference type="Proteomes" id="UP000218899">
    <property type="component" value="Chromosome"/>
</dbReference>
<reference evidence="2 3" key="1">
    <citation type="submission" date="2015-08" db="EMBL/GenBank/DDBJ databases">
        <title>Complete genome sequence of Sulfurifustis variabilis.</title>
        <authorList>
            <person name="Miura A."/>
            <person name="Kojima H."/>
            <person name="Fukui M."/>
        </authorList>
    </citation>
    <scope>NUCLEOTIDE SEQUENCE [LARGE SCALE GENOMIC DNA]</scope>
    <source>
        <strain evidence="3">skN76</strain>
    </source>
</reference>
<dbReference type="NCBIfam" id="TIGR02459">
    <property type="entry name" value="CbtB"/>
    <property type="match status" value="1"/>
</dbReference>
<dbReference type="EMBL" id="AP014936">
    <property type="protein sequence ID" value="BAU49227.1"/>
    <property type="molecule type" value="Genomic_DNA"/>
</dbReference>
<dbReference type="OrthoDB" id="9813304at2"/>
<dbReference type="InterPro" id="IPR012667">
    <property type="entry name" value="CbtB_put"/>
</dbReference>
<evidence type="ECO:0000256" key="1">
    <source>
        <dbReference type="SAM" id="Phobius"/>
    </source>
</evidence>
<evidence type="ECO:0000313" key="2">
    <source>
        <dbReference type="EMBL" id="BAU49227.1"/>
    </source>
</evidence>
<keyword evidence="1" id="KW-1133">Transmembrane helix</keyword>
<keyword evidence="1" id="KW-0472">Membrane</keyword>
<gene>
    <name evidence="2" type="ORF">SVA_2679</name>
</gene>
<dbReference type="AlphaFoldDB" id="A0A1B4VEV1"/>
<protein>
    <submittedName>
        <fullName evidence="2">Cobalt transporter subunit CbtB</fullName>
    </submittedName>
</protein>